<evidence type="ECO:0000256" key="4">
    <source>
        <dbReference type="SAM" id="MobiDB-lite"/>
    </source>
</evidence>
<dbReference type="Gene3D" id="3.40.50.720">
    <property type="entry name" value="NAD(P)-binding Rossmann-like Domain"/>
    <property type="match status" value="1"/>
</dbReference>
<dbReference type="PANTHER" id="PTHR24322">
    <property type="entry name" value="PKSB"/>
    <property type="match status" value="1"/>
</dbReference>
<evidence type="ECO:0000259" key="5">
    <source>
        <dbReference type="SMART" id="SM00822"/>
    </source>
</evidence>
<keyword evidence="7" id="KW-1185">Reference proteome</keyword>
<sequence length="327" mass="34878">MIEPQSRARRRIGRFGRSLARGTRTDAASPPGAEVVAGACVLITGAARGMGEIYARKAVAQGARAVALWDIDGPRAEALARELSTAPGTEVRAFVVDISDLDAIRAGVAAVESTLGAPDILVNNAGIVRGAPFWEHDPERDIEGTMRVNSLAPMWLTREVLPAMMADRGRAKRILTIASAAGTLPNPNMSVYAASKWAAIGWSESMRLELARAGHRHIAVTTFCPSYVSTGMFAGARGPLLTPIMTPEEAAAAAWNGMLAGTPVVNRPWTVKLAMAYRGVLPTRAWDFVADRVFHVYSSMDRFTGRQEAGPAKSGPAHGPESPRISR</sequence>
<evidence type="ECO:0000313" key="6">
    <source>
        <dbReference type="EMBL" id="GAA4392533.1"/>
    </source>
</evidence>
<dbReference type="PRINTS" id="PR00081">
    <property type="entry name" value="GDHRDH"/>
</dbReference>
<organism evidence="6 7">
    <name type="scientific">Brevibacterium pityocampae</name>
    <dbReference type="NCBI Taxonomy" id="506594"/>
    <lineage>
        <taxon>Bacteria</taxon>
        <taxon>Bacillati</taxon>
        <taxon>Actinomycetota</taxon>
        <taxon>Actinomycetes</taxon>
        <taxon>Micrococcales</taxon>
        <taxon>Brevibacteriaceae</taxon>
        <taxon>Brevibacterium</taxon>
    </lineage>
</organism>
<dbReference type="PANTHER" id="PTHR24322:SF736">
    <property type="entry name" value="RETINOL DEHYDROGENASE 10"/>
    <property type="match status" value="1"/>
</dbReference>
<evidence type="ECO:0000256" key="3">
    <source>
        <dbReference type="RuleBase" id="RU000363"/>
    </source>
</evidence>
<dbReference type="InterPro" id="IPR036291">
    <property type="entry name" value="NAD(P)-bd_dom_sf"/>
</dbReference>
<feature type="domain" description="Ketoreductase" evidence="5">
    <location>
        <begin position="39"/>
        <end position="231"/>
    </location>
</feature>
<accession>A0ABP8JL39</accession>
<dbReference type="SUPFAM" id="SSF51735">
    <property type="entry name" value="NAD(P)-binding Rossmann-fold domains"/>
    <property type="match status" value="1"/>
</dbReference>
<dbReference type="InterPro" id="IPR057326">
    <property type="entry name" value="KR_dom"/>
</dbReference>
<dbReference type="PRINTS" id="PR00080">
    <property type="entry name" value="SDRFAMILY"/>
</dbReference>
<dbReference type="Proteomes" id="UP001500642">
    <property type="component" value="Unassembled WGS sequence"/>
</dbReference>
<gene>
    <name evidence="6" type="ORF">GCM10023167_20830</name>
</gene>
<dbReference type="InterPro" id="IPR002347">
    <property type="entry name" value="SDR_fam"/>
</dbReference>
<comment type="similarity">
    <text evidence="1 3">Belongs to the short-chain dehydrogenases/reductases (SDR) family.</text>
</comment>
<feature type="region of interest" description="Disordered" evidence="4">
    <location>
        <begin position="305"/>
        <end position="327"/>
    </location>
</feature>
<dbReference type="RefSeq" id="WP_425548436.1">
    <property type="nucleotide sequence ID" value="NZ_BAABGL010000015.1"/>
</dbReference>
<evidence type="ECO:0000313" key="7">
    <source>
        <dbReference type="Proteomes" id="UP001500642"/>
    </source>
</evidence>
<proteinExistence type="inferred from homology"/>
<keyword evidence="2" id="KW-0560">Oxidoreductase</keyword>
<dbReference type="PROSITE" id="PS00061">
    <property type="entry name" value="ADH_SHORT"/>
    <property type="match status" value="1"/>
</dbReference>
<protein>
    <recommendedName>
        <fullName evidence="5">Ketoreductase domain-containing protein</fullName>
    </recommendedName>
</protein>
<dbReference type="SMART" id="SM00822">
    <property type="entry name" value="PKS_KR"/>
    <property type="match status" value="1"/>
</dbReference>
<comment type="caution">
    <text evidence="6">The sequence shown here is derived from an EMBL/GenBank/DDBJ whole genome shotgun (WGS) entry which is preliminary data.</text>
</comment>
<evidence type="ECO:0000256" key="2">
    <source>
        <dbReference type="ARBA" id="ARBA00023002"/>
    </source>
</evidence>
<dbReference type="Pfam" id="PF00106">
    <property type="entry name" value="adh_short"/>
    <property type="match status" value="1"/>
</dbReference>
<dbReference type="InterPro" id="IPR020904">
    <property type="entry name" value="Sc_DH/Rdtase_CS"/>
</dbReference>
<dbReference type="EMBL" id="BAABGL010000015">
    <property type="protein sequence ID" value="GAA4392533.1"/>
    <property type="molecule type" value="Genomic_DNA"/>
</dbReference>
<name>A0ABP8JL39_9MICO</name>
<evidence type="ECO:0000256" key="1">
    <source>
        <dbReference type="ARBA" id="ARBA00006484"/>
    </source>
</evidence>
<reference evidence="7" key="1">
    <citation type="journal article" date="2019" name="Int. J. Syst. Evol. Microbiol.">
        <title>The Global Catalogue of Microorganisms (GCM) 10K type strain sequencing project: providing services to taxonomists for standard genome sequencing and annotation.</title>
        <authorList>
            <consortium name="The Broad Institute Genomics Platform"/>
            <consortium name="The Broad Institute Genome Sequencing Center for Infectious Disease"/>
            <person name="Wu L."/>
            <person name="Ma J."/>
        </authorList>
    </citation>
    <scope>NUCLEOTIDE SEQUENCE [LARGE SCALE GENOMIC DNA]</scope>
    <source>
        <strain evidence="7">JCM 17808</strain>
    </source>
</reference>